<dbReference type="AlphaFoldDB" id="A0A4Y6U9N7"/>
<feature type="region of interest" description="Disordered" evidence="1">
    <location>
        <begin position="153"/>
        <end position="194"/>
    </location>
</feature>
<reference evidence="4 5" key="1">
    <citation type="submission" date="2019-03" db="EMBL/GenBank/DDBJ databases">
        <title>The complete genome sequence of Swingsia_sp. F3b2 LMG30590(T).</title>
        <authorList>
            <person name="Chua K.-O."/>
            <person name="Chan K.-G."/>
            <person name="See-Too W.-S."/>
        </authorList>
    </citation>
    <scope>NUCLEOTIDE SEQUENCE [LARGE SCALE GENOMIC DNA]</scope>
    <source>
        <strain evidence="4 5">F3b2</strain>
    </source>
</reference>
<evidence type="ECO:0000256" key="2">
    <source>
        <dbReference type="SAM" id="Phobius"/>
    </source>
</evidence>
<dbReference type="InterPro" id="IPR016410">
    <property type="entry name" value="Phage_imm"/>
</dbReference>
<accession>A0A4Y6U9N7</accession>
<keyword evidence="2" id="KW-1133">Transmembrane helix</keyword>
<feature type="compositionally biased region" description="Low complexity" evidence="1">
    <location>
        <begin position="172"/>
        <end position="183"/>
    </location>
</feature>
<keyword evidence="2" id="KW-0472">Membrane</keyword>
<dbReference type="Pfam" id="PF09851">
    <property type="entry name" value="SHOCT"/>
    <property type="match status" value="1"/>
</dbReference>
<dbReference type="EMBL" id="CP038231">
    <property type="protein sequence ID" value="QDH14189.1"/>
    <property type="molecule type" value="Genomic_DNA"/>
</dbReference>
<evidence type="ECO:0000259" key="3">
    <source>
        <dbReference type="Pfam" id="PF09851"/>
    </source>
</evidence>
<dbReference type="Pfam" id="PF14373">
    <property type="entry name" value="Imm_superinfect"/>
    <property type="match status" value="1"/>
</dbReference>
<feature type="transmembrane region" description="Helical" evidence="2">
    <location>
        <begin position="122"/>
        <end position="146"/>
    </location>
</feature>
<name>A0A4Y6U9N7_9PROT</name>
<feature type="domain" description="SHOCT" evidence="3">
    <location>
        <begin position="199"/>
        <end position="224"/>
    </location>
</feature>
<sequence>MLAQPARPQQIRPQPLQSGVRRRPKLVWAGAACKDHDPVRSCLLRHRRGLIIPACSRHIQHCPQPGPRPTPTPRHGGMRRTRALEDLGAVVVVLVCGVVALCVYFIPTMVASQRGVINKQGVFLINLCLGGTGLGWMVAMVLACMLPTHQDRQRAGQSAGPAPQPTPAPSLHAQHAAPVAQAPSKPDPTQRERDNLALLEKYAALHSKGVLTDAEFEQRKAAILTQP</sequence>
<dbReference type="InterPro" id="IPR018649">
    <property type="entry name" value="SHOCT"/>
</dbReference>
<gene>
    <name evidence="4" type="ORF">E3E12_08295</name>
</gene>
<evidence type="ECO:0000256" key="1">
    <source>
        <dbReference type="SAM" id="MobiDB-lite"/>
    </source>
</evidence>
<feature type="transmembrane region" description="Helical" evidence="2">
    <location>
        <begin position="87"/>
        <end position="110"/>
    </location>
</feature>
<keyword evidence="2" id="KW-0812">Transmembrane</keyword>
<dbReference type="KEGG" id="swf:E3E12_08295"/>
<proteinExistence type="predicted"/>
<keyword evidence="5" id="KW-1185">Reference proteome</keyword>
<dbReference type="Proteomes" id="UP000318709">
    <property type="component" value="Chromosome"/>
</dbReference>
<organism evidence="4 5">
    <name type="scientific">Formicincola oecophyllae</name>
    <dbReference type="NCBI Taxonomy" id="2558361"/>
    <lineage>
        <taxon>Bacteria</taxon>
        <taxon>Pseudomonadati</taxon>
        <taxon>Pseudomonadota</taxon>
        <taxon>Alphaproteobacteria</taxon>
        <taxon>Acetobacterales</taxon>
        <taxon>Acetobacteraceae</taxon>
        <taxon>Formicincola</taxon>
    </lineage>
</organism>
<protein>
    <submittedName>
        <fullName evidence="4">Superinfection immunity protein</fullName>
    </submittedName>
</protein>
<evidence type="ECO:0000313" key="4">
    <source>
        <dbReference type="EMBL" id="QDH14189.1"/>
    </source>
</evidence>
<evidence type="ECO:0000313" key="5">
    <source>
        <dbReference type="Proteomes" id="UP000318709"/>
    </source>
</evidence>
<dbReference type="OrthoDB" id="7282241at2"/>